<protein>
    <submittedName>
        <fullName evidence="3">Uncharacterized protein</fullName>
    </submittedName>
</protein>
<evidence type="ECO:0000313" key="5">
    <source>
        <dbReference type="EMBL" id="DAD49462.1"/>
    </source>
</evidence>
<accession>A0A822YF93</accession>
<dbReference type="EMBL" id="DUZY01000003">
    <property type="protein sequence ID" value="DAD32836.1"/>
    <property type="molecule type" value="Genomic_DNA"/>
</dbReference>
<dbReference type="EMBL" id="DUZY01000003">
    <property type="protein sequence ID" value="DAD32844.1"/>
    <property type="molecule type" value="Genomic_DNA"/>
</dbReference>
<reference evidence="3 7" key="1">
    <citation type="journal article" date="2020" name="Mol. Biol. Evol.">
        <title>Distinct Expression and Methylation Patterns for Genes with Different Fates following a Single Whole-Genome Duplication in Flowering Plants.</title>
        <authorList>
            <person name="Shi T."/>
            <person name="Rahmani R.S."/>
            <person name="Gugger P.F."/>
            <person name="Wang M."/>
            <person name="Li H."/>
            <person name="Zhang Y."/>
            <person name="Li Z."/>
            <person name="Wang Q."/>
            <person name="Van de Peer Y."/>
            <person name="Marchal K."/>
            <person name="Chen J."/>
        </authorList>
    </citation>
    <scope>NUCLEOTIDE SEQUENCE [LARGE SCALE GENOMIC DNA]</scope>
    <source>
        <tissue evidence="3">Leaf</tissue>
    </source>
</reference>
<evidence type="ECO:0000313" key="4">
    <source>
        <dbReference type="EMBL" id="DAD37191.1"/>
    </source>
</evidence>
<dbReference type="EMBL" id="DUZY01000348">
    <property type="protein sequence ID" value="DAD49689.1"/>
    <property type="molecule type" value="Genomic_DNA"/>
</dbReference>
<evidence type="ECO:0000313" key="7">
    <source>
        <dbReference type="Proteomes" id="UP000607653"/>
    </source>
</evidence>
<evidence type="ECO:0000313" key="1">
    <source>
        <dbReference type="EMBL" id="DAD32696.1"/>
    </source>
</evidence>
<evidence type="ECO:0000313" key="2">
    <source>
        <dbReference type="EMBL" id="DAD32836.1"/>
    </source>
</evidence>
<keyword evidence="7" id="KW-1185">Reference proteome</keyword>
<organism evidence="3 7">
    <name type="scientific">Nelumbo nucifera</name>
    <name type="common">Sacred lotus</name>
    <dbReference type="NCBI Taxonomy" id="4432"/>
    <lineage>
        <taxon>Eukaryota</taxon>
        <taxon>Viridiplantae</taxon>
        <taxon>Streptophyta</taxon>
        <taxon>Embryophyta</taxon>
        <taxon>Tracheophyta</taxon>
        <taxon>Spermatophyta</taxon>
        <taxon>Magnoliopsida</taxon>
        <taxon>Proteales</taxon>
        <taxon>Nelumbonaceae</taxon>
        <taxon>Nelumbo</taxon>
    </lineage>
</organism>
<gene>
    <name evidence="4" type="ORF">HUJ06_007832</name>
    <name evidence="1" type="ORF">HUJ06_011547</name>
    <name evidence="2" type="ORF">HUJ06_011687</name>
    <name evidence="3" type="ORF">HUJ06_011695</name>
    <name evidence="5" type="ORF">HUJ06_031806</name>
    <name evidence="6" type="ORF">HUJ06_031897</name>
</gene>
<sequence>MNMSMSISLISITIDRKEKTTKTK</sequence>
<dbReference type="EMBL" id="DUZY01000003">
    <property type="protein sequence ID" value="DAD32696.1"/>
    <property type="molecule type" value="Genomic_DNA"/>
</dbReference>
<dbReference type="EMBL" id="DUZY01000004">
    <property type="protein sequence ID" value="DAD37191.1"/>
    <property type="molecule type" value="Genomic_DNA"/>
</dbReference>
<dbReference type="EMBL" id="DUZY01000166">
    <property type="protein sequence ID" value="DAD49462.1"/>
    <property type="molecule type" value="Genomic_DNA"/>
</dbReference>
<comment type="caution">
    <text evidence="3">The sequence shown here is derived from an EMBL/GenBank/DDBJ whole genome shotgun (WGS) entry which is preliminary data.</text>
</comment>
<proteinExistence type="predicted"/>
<dbReference type="AlphaFoldDB" id="A0A822YF93"/>
<evidence type="ECO:0000313" key="3">
    <source>
        <dbReference type="EMBL" id="DAD32844.1"/>
    </source>
</evidence>
<dbReference type="Proteomes" id="UP000607653">
    <property type="component" value="Unassembled WGS sequence"/>
</dbReference>
<evidence type="ECO:0000313" key="6">
    <source>
        <dbReference type="EMBL" id="DAD49689.1"/>
    </source>
</evidence>
<name>A0A822YF93_NELNU</name>